<dbReference type="EMBL" id="QWIM01003047">
    <property type="protein sequence ID" value="RMY04817.1"/>
    <property type="molecule type" value="Genomic_DNA"/>
</dbReference>
<feature type="compositionally biased region" description="Polar residues" evidence="1">
    <location>
        <begin position="1"/>
        <end position="11"/>
    </location>
</feature>
<dbReference type="Proteomes" id="UP000276864">
    <property type="component" value="Unassembled WGS sequence"/>
</dbReference>
<evidence type="ECO:0000313" key="3">
    <source>
        <dbReference type="Proteomes" id="UP000276864"/>
    </source>
</evidence>
<feature type="compositionally biased region" description="Low complexity" evidence="1">
    <location>
        <begin position="110"/>
        <end position="139"/>
    </location>
</feature>
<feature type="region of interest" description="Disordered" evidence="1">
    <location>
        <begin position="1"/>
        <end position="209"/>
    </location>
</feature>
<feature type="compositionally biased region" description="Low complexity" evidence="1">
    <location>
        <begin position="85"/>
        <end position="102"/>
    </location>
</feature>
<dbReference type="AlphaFoldDB" id="A0A3M6YPK5"/>
<reference evidence="2 3" key="1">
    <citation type="journal article" date="2018" name="BMC Genomics">
        <title>Genomic evidence for intraspecific hybridization in a clonal and extremely halotolerant yeast.</title>
        <authorList>
            <person name="Gostincar C."/>
            <person name="Stajich J.E."/>
            <person name="Zupancic J."/>
            <person name="Zalar P."/>
            <person name="Gunde-Cimerman N."/>
        </authorList>
    </citation>
    <scope>NUCLEOTIDE SEQUENCE [LARGE SCALE GENOMIC DNA]</scope>
    <source>
        <strain evidence="2 3">EXF-6651</strain>
    </source>
</reference>
<feature type="region of interest" description="Disordered" evidence="1">
    <location>
        <begin position="301"/>
        <end position="335"/>
    </location>
</feature>
<dbReference type="VEuPathDB" id="FungiDB:BTJ68_01872"/>
<proteinExistence type="predicted"/>
<feature type="non-terminal residue" evidence="2">
    <location>
        <position position="1"/>
    </location>
</feature>
<protein>
    <submittedName>
        <fullName evidence="2">Uncharacterized protein</fullName>
    </submittedName>
</protein>
<feature type="compositionally biased region" description="Polar residues" evidence="1">
    <location>
        <begin position="28"/>
        <end position="84"/>
    </location>
</feature>
<name>A0A3M6YPK5_HORWE</name>
<comment type="caution">
    <text evidence="2">The sequence shown here is derived from an EMBL/GenBank/DDBJ whole genome shotgun (WGS) entry which is preliminary data.</text>
</comment>
<sequence>ETPSSGTQGSSAPIGTSGSDSDSPSSTAEQPQTSAPSDAGSSDTTVAVPVTSTNDAGSTLVTSDTASVTDGSTLLPVTTTNDAGSSVTSDAVVSVSSAASSDSNDDDNDSATSQGDVGSSSIGSSGGSTVDITTTDDSGNTGVTTAVASSTQEASSPITEGTVTGETSAQSTGGANSAQSTDDDNSAQSTGGAGDSDEGSKTVVTSQAPATQSGVLVPIVMSSTGADGSVDVRTTSAFRNAAPTSVDTTYATTDGQGSTFTTSTRVAAAVITSTNDNGDSVTTTSPLAQVEVASGGRIITSSPALGVSTTAGPRTTGTNDDNDSESSGSMSAYTTTDRYGNSVVLSASTSGQVITTTDSQGRTVTLTYTPDANAVSQLVLETTSLANGQRSTITSFAVVGGAATITSQLPRPTPASTTGTPGLQSGFAAPTGRYAGEMAAFVGGAMGMAAIIL</sequence>
<organism evidence="2 3">
    <name type="scientific">Hortaea werneckii</name>
    <name type="common">Black yeast</name>
    <name type="synonym">Cladosporium werneckii</name>
    <dbReference type="NCBI Taxonomy" id="91943"/>
    <lineage>
        <taxon>Eukaryota</taxon>
        <taxon>Fungi</taxon>
        <taxon>Dikarya</taxon>
        <taxon>Ascomycota</taxon>
        <taxon>Pezizomycotina</taxon>
        <taxon>Dothideomycetes</taxon>
        <taxon>Dothideomycetidae</taxon>
        <taxon>Mycosphaerellales</taxon>
        <taxon>Teratosphaeriaceae</taxon>
        <taxon>Hortaea</taxon>
    </lineage>
</organism>
<feature type="compositionally biased region" description="Low complexity" evidence="1">
    <location>
        <begin position="13"/>
        <end position="27"/>
    </location>
</feature>
<evidence type="ECO:0000313" key="2">
    <source>
        <dbReference type="EMBL" id="RMY04817.1"/>
    </source>
</evidence>
<accession>A0A3M6YPK5</accession>
<evidence type="ECO:0000256" key="1">
    <source>
        <dbReference type="SAM" id="MobiDB-lite"/>
    </source>
</evidence>
<feature type="compositionally biased region" description="Polar residues" evidence="1">
    <location>
        <begin position="140"/>
        <end position="190"/>
    </location>
</feature>
<gene>
    <name evidence="2" type="ORF">D0866_15284</name>
</gene>